<dbReference type="SUPFAM" id="SSF46689">
    <property type="entry name" value="Homeodomain-like"/>
    <property type="match status" value="2"/>
</dbReference>
<organism evidence="5 6">
    <name type="scientific">Vallitalea longa</name>
    <dbReference type="NCBI Taxonomy" id="2936439"/>
    <lineage>
        <taxon>Bacteria</taxon>
        <taxon>Bacillati</taxon>
        <taxon>Bacillota</taxon>
        <taxon>Clostridia</taxon>
        <taxon>Lachnospirales</taxon>
        <taxon>Vallitaleaceae</taxon>
        <taxon>Vallitalea</taxon>
    </lineage>
</organism>
<dbReference type="AlphaFoldDB" id="A0A9W5YC97"/>
<dbReference type="PANTHER" id="PTHR43280:SF2">
    <property type="entry name" value="HTH-TYPE TRANSCRIPTIONAL REGULATOR EXSA"/>
    <property type="match status" value="1"/>
</dbReference>
<dbReference type="Proteomes" id="UP001144256">
    <property type="component" value="Unassembled WGS sequence"/>
</dbReference>
<keyword evidence="2" id="KW-0238">DNA-binding</keyword>
<dbReference type="Pfam" id="PF12833">
    <property type="entry name" value="HTH_18"/>
    <property type="match status" value="1"/>
</dbReference>
<dbReference type="PANTHER" id="PTHR43280">
    <property type="entry name" value="ARAC-FAMILY TRANSCRIPTIONAL REGULATOR"/>
    <property type="match status" value="1"/>
</dbReference>
<comment type="caution">
    <text evidence="5">The sequence shown here is derived from an EMBL/GenBank/DDBJ whole genome shotgun (WGS) entry which is preliminary data.</text>
</comment>
<dbReference type="EMBL" id="BRLB01000006">
    <property type="protein sequence ID" value="GKX29906.1"/>
    <property type="molecule type" value="Genomic_DNA"/>
</dbReference>
<dbReference type="PROSITE" id="PS01124">
    <property type="entry name" value="HTH_ARAC_FAMILY_2"/>
    <property type="match status" value="1"/>
</dbReference>
<dbReference type="GO" id="GO:0043565">
    <property type="term" value="F:sequence-specific DNA binding"/>
    <property type="evidence" value="ECO:0007669"/>
    <property type="project" value="InterPro"/>
</dbReference>
<reference evidence="5" key="1">
    <citation type="submission" date="2022-06" db="EMBL/GenBank/DDBJ databases">
        <title>Vallitalea longa sp. nov., an anaerobic bacterium isolated from marine sediment.</title>
        <authorList>
            <person name="Hirano S."/>
            <person name="Terahara T."/>
            <person name="Mori K."/>
            <person name="Hamada M."/>
            <person name="Matsumoto R."/>
            <person name="Kobayashi T."/>
        </authorList>
    </citation>
    <scope>NUCLEOTIDE SEQUENCE</scope>
    <source>
        <strain evidence="5">SH18-1</strain>
    </source>
</reference>
<dbReference type="SMART" id="SM00342">
    <property type="entry name" value="HTH_ARAC"/>
    <property type="match status" value="1"/>
</dbReference>
<dbReference type="RefSeq" id="WP_281815651.1">
    <property type="nucleotide sequence ID" value="NZ_BRLB01000006.1"/>
</dbReference>
<keyword evidence="6" id="KW-1185">Reference proteome</keyword>
<evidence type="ECO:0000313" key="6">
    <source>
        <dbReference type="Proteomes" id="UP001144256"/>
    </source>
</evidence>
<dbReference type="InterPro" id="IPR018060">
    <property type="entry name" value="HTH_AraC"/>
</dbReference>
<sequence length="391" mass="45784">MDISSYKEKMFMYTMTTGLPISLYTSSAKLIHQINIPEIPFSFLGVFSLEQIIRDKKLFYNHKTNFEEYFISLRITSEIYNDLIVVVGPFKYKMLTNNEIKSIANQHVGKYRMVALQKYYYSLPIAKIGSINQHYKYLESLFNSTHIVFNDVDKDIICVNSLEKNIIEYREIDFYHHNYFSEKQYLNMMFKGRVNLYEDLDLSNIEAGTIANNYIRNRKNLCIINIGIFERYAIEQGLETHISFTIGDTYLRMVEECKNLSDIDIIMQTAFRKYKQALDLVYKSKYSKIINTTIKYINNNLSNKLSLNAVAKHVNVHPNYLSKLIKKELGMSFTDYILKEKIDESKLLLKYSNNSLSDITGILGFSSKSYFIKCFKKIEGITPGEYVKKHN</sequence>
<evidence type="ECO:0000313" key="5">
    <source>
        <dbReference type="EMBL" id="GKX29906.1"/>
    </source>
</evidence>
<dbReference type="Gene3D" id="1.10.10.60">
    <property type="entry name" value="Homeodomain-like"/>
    <property type="match status" value="2"/>
</dbReference>
<accession>A0A9W5YC97</accession>
<evidence type="ECO:0000256" key="1">
    <source>
        <dbReference type="ARBA" id="ARBA00023015"/>
    </source>
</evidence>
<gene>
    <name evidence="5" type="ORF">SH1V18_23860</name>
</gene>
<proteinExistence type="predicted"/>
<keyword evidence="3" id="KW-0804">Transcription</keyword>
<evidence type="ECO:0000256" key="3">
    <source>
        <dbReference type="ARBA" id="ARBA00023163"/>
    </source>
</evidence>
<keyword evidence="1" id="KW-0805">Transcription regulation</keyword>
<protein>
    <recommendedName>
        <fullName evidence="4">HTH araC/xylS-type domain-containing protein</fullName>
    </recommendedName>
</protein>
<evidence type="ECO:0000256" key="2">
    <source>
        <dbReference type="ARBA" id="ARBA00023125"/>
    </source>
</evidence>
<feature type="domain" description="HTH araC/xylS-type" evidence="4">
    <location>
        <begin position="291"/>
        <end position="389"/>
    </location>
</feature>
<evidence type="ECO:0000259" key="4">
    <source>
        <dbReference type="PROSITE" id="PS01124"/>
    </source>
</evidence>
<name>A0A9W5YC97_9FIRM</name>
<dbReference type="InterPro" id="IPR009057">
    <property type="entry name" value="Homeodomain-like_sf"/>
</dbReference>
<dbReference type="GO" id="GO:0003700">
    <property type="term" value="F:DNA-binding transcription factor activity"/>
    <property type="evidence" value="ECO:0007669"/>
    <property type="project" value="InterPro"/>
</dbReference>